<reference evidence="3 4" key="1">
    <citation type="submission" date="2019-01" db="EMBL/GenBank/DDBJ databases">
        <title>Draft genome sequences of three monokaryotic isolates of the white-rot basidiomycete fungus Dichomitus squalens.</title>
        <authorList>
            <consortium name="DOE Joint Genome Institute"/>
            <person name="Lopez S.C."/>
            <person name="Andreopoulos B."/>
            <person name="Pangilinan J."/>
            <person name="Lipzen A."/>
            <person name="Riley R."/>
            <person name="Ahrendt S."/>
            <person name="Ng V."/>
            <person name="Barry K."/>
            <person name="Daum C."/>
            <person name="Grigoriev I.V."/>
            <person name="Hilden K.S."/>
            <person name="Makela M.R."/>
            <person name="de Vries R.P."/>
        </authorList>
    </citation>
    <scope>NUCLEOTIDE SEQUENCE [LARGE SCALE GENOMIC DNA]</scope>
    <source>
        <strain evidence="3 4">CBS 464.89</strain>
    </source>
</reference>
<organism evidence="3 4">
    <name type="scientific">Dichomitus squalens</name>
    <dbReference type="NCBI Taxonomy" id="114155"/>
    <lineage>
        <taxon>Eukaryota</taxon>
        <taxon>Fungi</taxon>
        <taxon>Dikarya</taxon>
        <taxon>Basidiomycota</taxon>
        <taxon>Agaricomycotina</taxon>
        <taxon>Agaricomycetes</taxon>
        <taxon>Polyporales</taxon>
        <taxon>Polyporaceae</taxon>
        <taxon>Dichomitus</taxon>
    </lineage>
</organism>
<dbReference type="EMBL" id="ML145101">
    <property type="protein sequence ID" value="TBU60966.1"/>
    <property type="molecule type" value="Genomic_DNA"/>
</dbReference>
<protein>
    <recommendedName>
        <fullName evidence="5">Secreted protein</fullName>
    </recommendedName>
</protein>
<keyword evidence="2" id="KW-0732">Signal</keyword>
<proteinExistence type="predicted"/>
<feature type="chain" id="PRO_5020464826" description="Secreted protein" evidence="2">
    <location>
        <begin position="23"/>
        <end position="71"/>
    </location>
</feature>
<gene>
    <name evidence="3" type="ORF">BD310DRAFT_921847</name>
</gene>
<feature type="signal peptide" evidence="2">
    <location>
        <begin position="1"/>
        <end position="22"/>
    </location>
</feature>
<evidence type="ECO:0000313" key="4">
    <source>
        <dbReference type="Proteomes" id="UP000292082"/>
    </source>
</evidence>
<evidence type="ECO:0000313" key="3">
    <source>
        <dbReference type="EMBL" id="TBU60966.1"/>
    </source>
</evidence>
<keyword evidence="4" id="KW-1185">Reference proteome</keyword>
<evidence type="ECO:0000256" key="2">
    <source>
        <dbReference type="SAM" id="SignalP"/>
    </source>
</evidence>
<evidence type="ECO:0000256" key="1">
    <source>
        <dbReference type="SAM" id="MobiDB-lite"/>
    </source>
</evidence>
<sequence length="71" mass="7677">MPRTSQTVILQILPQSLALAAALSRSTTHDGQDARTLGGIAPDDLNNLSPVPPPVSSTYRRQRRALERVTV</sequence>
<accession>A0A4Q9Q288</accession>
<dbReference type="Proteomes" id="UP000292082">
    <property type="component" value="Unassembled WGS sequence"/>
</dbReference>
<feature type="region of interest" description="Disordered" evidence="1">
    <location>
        <begin position="24"/>
        <end position="71"/>
    </location>
</feature>
<evidence type="ECO:0008006" key="5">
    <source>
        <dbReference type="Google" id="ProtNLM"/>
    </source>
</evidence>
<dbReference type="AlphaFoldDB" id="A0A4Q9Q288"/>
<name>A0A4Q9Q288_9APHY</name>